<dbReference type="InterPro" id="IPR022064">
    <property type="entry name" value="DUF3619"/>
</dbReference>
<accession>A0A1M6BV18</accession>
<evidence type="ECO:0000313" key="2">
    <source>
        <dbReference type="EMBL" id="SHI52453.1"/>
    </source>
</evidence>
<feature type="region of interest" description="Disordered" evidence="1">
    <location>
        <begin position="360"/>
        <end position="411"/>
    </location>
</feature>
<evidence type="ECO:0000256" key="1">
    <source>
        <dbReference type="SAM" id="MobiDB-lite"/>
    </source>
</evidence>
<organism evidence="2 3">
    <name type="scientific">Wenxinia saemankumensis</name>
    <dbReference type="NCBI Taxonomy" id="1447782"/>
    <lineage>
        <taxon>Bacteria</taxon>
        <taxon>Pseudomonadati</taxon>
        <taxon>Pseudomonadota</taxon>
        <taxon>Alphaproteobacteria</taxon>
        <taxon>Rhodobacterales</taxon>
        <taxon>Roseobacteraceae</taxon>
        <taxon>Wenxinia</taxon>
    </lineage>
</organism>
<name>A0A1M6BV18_9RHOB</name>
<dbReference type="OrthoDB" id="7471221at2"/>
<reference evidence="2 3" key="1">
    <citation type="submission" date="2016-11" db="EMBL/GenBank/DDBJ databases">
        <authorList>
            <person name="Jaros S."/>
            <person name="Januszkiewicz K."/>
            <person name="Wedrychowicz H."/>
        </authorList>
    </citation>
    <scope>NUCLEOTIDE SEQUENCE [LARGE SCALE GENOMIC DNA]</scope>
    <source>
        <strain evidence="2 3">DSM 100565</strain>
    </source>
</reference>
<feature type="compositionally biased region" description="Low complexity" evidence="1">
    <location>
        <begin position="101"/>
        <end position="122"/>
    </location>
</feature>
<feature type="compositionally biased region" description="Basic and acidic residues" evidence="1">
    <location>
        <begin position="360"/>
        <end position="383"/>
    </location>
</feature>
<dbReference type="Proteomes" id="UP000184292">
    <property type="component" value="Unassembled WGS sequence"/>
</dbReference>
<evidence type="ECO:0008006" key="4">
    <source>
        <dbReference type="Google" id="ProtNLM"/>
    </source>
</evidence>
<dbReference type="Pfam" id="PF12279">
    <property type="entry name" value="DUF3619"/>
    <property type="match status" value="1"/>
</dbReference>
<dbReference type="Pfam" id="PF12277">
    <property type="entry name" value="DUF3618"/>
    <property type="match status" value="1"/>
</dbReference>
<keyword evidence="3" id="KW-1185">Reference proteome</keyword>
<dbReference type="AlphaFoldDB" id="A0A1M6BV18"/>
<proteinExistence type="predicted"/>
<dbReference type="InterPro" id="IPR022062">
    <property type="entry name" value="DUF3618"/>
</dbReference>
<gene>
    <name evidence="2" type="ORF">SAMN05444417_0858</name>
</gene>
<sequence>MTNHYRTPEEIERDIERERSGLSSTLHDLNDRLSFDNLAGDIGHQVSGYASDLGTSVSRVVRENPVGVALTGIGIAWLIFGDQAKAKVHDLRHSDDADEYPAAAPVPAPSSRTGYSSSYTGGYTTRETYTARDPYTGRTITRTRIAARPSETGAYVSGRSSAGAWADDRNWADTDFEATHEDTDASPTFRERIWSAVEGAKDKAGELADSVRHGVHDAAHGVSDRSDRARAGLRHRTRMTSDAAKRMRSRLSEGTEHLSEDARNRVIAARERAVVARRDASDAFKRRSREVQESYDRQPLVGGAIAFAIGAAVGAMLPRTRMEDDYLGARSDELYHRAEAIFREEMKKAEGVVSDTLDAASDKLHETRGDAEDAARDLGREAKSNAQDVAATAQKSAEERKLGDVKDDRKG</sequence>
<feature type="compositionally biased region" description="Basic and acidic residues" evidence="1">
    <location>
        <begin position="396"/>
        <end position="411"/>
    </location>
</feature>
<evidence type="ECO:0000313" key="3">
    <source>
        <dbReference type="Proteomes" id="UP000184292"/>
    </source>
</evidence>
<dbReference type="RefSeq" id="WP_073326600.1">
    <property type="nucleotide sequence ID" value="NZ_FQYO01000002.1"/>
</dbReference>
<protein>
    <recommendedName>
        <fullName evidence="4">DUF3618 domain-containing protein</fullName>
    </recommendedName>
</protein>
<feature type="region of interest" description="Disordered" evidence="1">
    <location>
        <begin position="95"/>
        <end position="122"/>
    </location>
</feature>
<dbReference type="STRING" id="1447782.SAMN05444417_0858"/>
<dbReference type="EMBL" id="FQYO01000002">
    <property type="protein sequence ID" value="SHI52453.1"/>
    <property type="molecule type" value="Genomic_DNA"/>
</dbReference>